<keyword evidence="3" id="KW-1185">Reference proteome</keyword>
<name>A0ABD3NNS7_9STRA</name>
<gene>
    <name evidence="2" type="ORF">HJC23_013222</name>
</gene>
<organism evidence="2 3">
    <name type="scientific">Cyclotella cryptica</name>
    <dbReference type="NCBI Taxonomy" id="29204"/>
    <lineage>
        <taxon>Eukaryota</taxon>
        <taxon>Sar</taxon>
        <taxon>Stramenopiles</taxon>
        <taxon>Ochrophyta</taxon>
        <taxon>Bacillariophyta</taxon>
        <taxon>Coscinodiscophyceae</taxon>
        <taxon>Thalassiosirophycidae</taxon>
        <taxon>Stephanodiscales</taxon>
        <taxon>Stephanodiscaceae</taxon>
        <taxon>Cyclotella</taxon>
    </lineage>
</organism>
<feature type="compositionally biased region" description="Polar residues" evidence="1">
    <location>
        <begin position="170"/>
        <end position="182"/>
    </location>
</feature>
<accession>A0ABD3NNS7</accession>
<evidence type="ECO:0000313" key="3">
    <source>
        <dbReference type="Proteomes" id="UP001516023"/>
    </source>
</evidence>
<comment type="caution">
    <text evidence="2">The sequence shown here is derived from an EMBL/GenBank/DDBJ whole genome shotgun (WGS) entry which is preliminary data.</text>
</comment>
<evidence type="ECO:0000256" key="1">
    <source>
        <dbReference type="SAM" id="MobiDB-lite"/>
    </source>
</evidence>
<dbReference type="AlphaFoldDB" id="A0ABD3NNS7"/>
<feature type="region of interest" description="Disordered" evidence="1">
    <location>
        <begin position="170"/>
        <end position="190"/>
    </location>
</feature>
<dbReference type="Proteomes" id="UP001516023">
    <property type="component" value="Unassembled WGS sequence"/>
</dbReference>
<dbReference type="EMBL" id="JABMIG020000457">
    <property type="protein sequence ID" value="KAL3777241.1"/>
    <property type="molecule type" value="Genomic_DNA"/>
</dbReference>
<evidence type="ECO:0000313" key="2">
    <source>
        <dbReference type="EMBL" id="KAL3777241.1"/>
    </source>
</evidence>
<protein>
    <submittedName>
        <fullName evidence="2">Uncharacterized protein</fullName>
    </submittedName>
</protein>
<sequence>MSSDGEKNGVFDRLATKLFASTSSPLSAFADQQRAERLASCRQLESILNSCQAELKNEAADFNADTLTSGDVTVATTRSGIRIARFFRWNLPHADHNKSDSSEIVGGTIKNADGTERLGHDNYGNVKSNFSHGCHKETHELWACRALALGCGNYLSDLRRCWDETSQIHARNNSPTNQNSASENDDVRRNRRADACREIQQNMAKCVTKNASELAERIEARRK</sequence>
<reference evidence="2 3" key="1">
    <citation type="journal article" date="2020" name="G3 (Bethesda)">
        <title>Improved Reference Genome for Cyclotella cryptica CCMP332, a Model for Cell Wall Morphogenesis, Salinity Adaptation, and Lipid Production in Diatoms (Bacillariophyta).</title>
        <authorList>
            <person name="Roberts W.R."/>
            <person name="Downey K.M."/>
            <person name="Ruck E.C."/>
            <person name="Traller J.C."/>
            <person name="Alverson A.J."/>
        </authorList>
    </citation>
    <scope>NUCLEOTIDE SEQUENCE [LARGE SCALE GENOMIC DNA]</scope>
    <source>
        <strain evidence="2 3">CCMP332</strain>
    </source>
</reference>
<proteinExistence type="predicted"/>